<protein>
    <submittedName>
        <fullName evidence="2">Gcn5-like N-acetyltransferase</fullName>
    </submittedName>
</protein>
<evidence type="ECO:0000313" key="3">
    <source>
        <dbReference type="Proteomes" id="UP000304148"/>
    </source>
</evidence>
<name>A0A383R559_PAEAL</name>
<dbReference type="Pfam" id="PF00583">
    <property type="entry name" value="Acetyltransf_1"/>
    <property type="match status" value="1"/>
</dbReference>
<dbReference type="Gene3D" id="3.40.630.30">
    <property type="match status" value="1"/>
</dbReference>
<reference evidence="3" key="1">
    <citation type="submission" date="2018-08" db="EMBL/GenBank/DDBJ databases">
        <authorList>
            <person name="Chevrot R."/>
        </authorList>
    </citation>
    <scope>NUCLEOTIDE SEQUENCE [LARGE SCALE GENOMIC DNA]</scope>
</reference>
<feature type="domain" description="N-acetyltransferase" evidence="1">
    <location>
        <begin position="1"/>
        <end position="148"/>
    </location>
</feature>
<proteinExistence type="predicted"/>
<dbReference type="CDD" id="cd04301">
    <property type="entry name" value="NAT_SF"/>
    <property type="match status" value="1"/>
</dbReference>
<dbReference type="RefSeq" id="WP_138184481.1">
    <property type="nucleotide sequence ID" value="NZ_LS992241.1"/>
</dbReference>
<evidence type="ECO:0000259" key="1">
    <source>
        <dbReference type="PROSITE" id="PS51186"/>
    </source>
</evidence>
<organism evidence="2 3">
    <name type="scientific">Paenibacillus alvei</name>
    <name type="common">Bacillus alvei</name>
    <dbReference type="NCBI Taxonomy" id="44250"/>
    <lineage>
        <taxon>Bacteria</taxon>
        <taxon>Bacillati</taxon>
        <taxon>Bacillota</taxon>
        <taxon>Bacilli</taxon>
        <taxon>Bacillales</taxon>
        <taxon>Paenibacillaceae</taxon>
        <taxon>Paenibacillus</taxon>
    </lineage>
</organism>
<dbReference type="AlphaFoldDB" id="A0A383R559"/>
<accession>A0A383R559</accession>
<keyword evidence="2" id="KW-0808">Transferase</keyword>
<dbReference type="InterPro" id="IPR016181">
    <property type="entry name" value="Acyl_CoA_acyltransferase"/>
</dbReference>
<dbReference type="Proteomes" id="UP000304148">
    <property type="component" value="Chromosome"/>
</dbReference>
<evidence type="ECO:0000313" key="2">
    <source>
        <dbReference type="EMBL" id="SYX81963.1"/>
    </source>
</evidence>
<gene>
    <name evidence="2" type="ORF">PBLR_10382</name>
</gene>
<sequence>MIRQLDMNDVATLDQLWNLQQAAYRIEADMIGFDKIPPLMETVEDLHNTIETFYGWWDQNQLAGAVSIEMTGPVIMEICRLMVRPDYFRRGIGASLLGHVLNMQDVHTHRIATGVRNLPALTLYEREGFRFVRDEEIAPGIWLRHLERRR</sequence>
<dbReference type="PROSITE" id="PS51186">
    <property type="entry name" value="GNAT"/>
    <property type="match status" value="1"/>
</dbReference>
<dbReference type="SUPFAM" id="SSF55729">
    <property type="entry name" value="Acyl-CoA N-acyltransferases (Nat)"/>
    <property type="match status" value="1"/>
</dbReference>
<dbReference type="InterPro" id="IPR000182">
    <property type="entry name" value="GNAT_dom"/>
</dbReference>
<dbReference type="EMBL" id="LS992241">
    <property type="protein sequence ID" value="SYX81963.1"/>
    <property type="molecule type" value="Genomic_DNA"/>
</dbReference>
<dbReference type="GO" id="GO:0016747">
    <property type="term" value="F:acyltransferase activity, transferring groups other than amino-acyl groups"/>
    <property type="evidence" value="ECO:0007669"/>
    <property type="project" value="InterPro"/>
</dbReference>